<dbReference type="PANTHER" id="PTHR47976:SF30">
    <property type="entry name" value="RECEPTOR-LIKE SERINE_THREONINE-PROTEIN KINASE"/>
    <property type="match status" value="1"/>
</dbReference>
<proteinExistence type="predicted"/>
<dbReference type="InterPro" id="IPR051343">
    <property type="entry name" value="G-type_lectin_kinases/EP1-like"/>
</dbReference>
<dbReference type="SUPFAM" id="SSF56112">
    <property type="entry name" value="Protein kinase-like (PK-like)"/>
    <property type="match status" value="1"/>
</dbReference>
<reference evidence="3" key="2">
    <citation type="journal article" date="2017" name="J. Anim. Genet.">
        <title>Multiple reference genome sequences of hot pepper reveal the massive evolution of plant disease resistance genes by retroduplication.</title>
        <authorList>
            <person name="Kim S."/>
            <person name="Park J."/>
            <person name="Yeom S.-I."/>
            <person name="Kim Y.-M."/>
            <person name="Seo E."/>
            <person name="Kim K.-T."/>
            <person name="Kim M.-S."/>
            <person name="Lee J.M."/>
            <person name="Cheong K."/>
            <person name="Shin H.-S."/>
            <person name="Kim S.-B."/>
            <person name="Han K."/>
            <person name="Lee J."/>
            <person name="Park M."/>
            <person name="Lee H.-A."/>
            <person name="Lee H.-Y."/>
            <person name="Lee Y."/>
            <person name="Oh S."/>
            <person name="Lee J.H."/>
            <person name="Choi E."/>
            <person name="Choi E."/>
            <person name="Lee S.E."/>
            <person name="Jeon J."/>
            <person name="Kim H."/>
            <person name="Choi G."/>
            <person name="Song H."/>
            <person name="Lee J."/>
            <person name="Lee S.-C."/>
            <person name="Kwon J.-K."/>
            <person name="Lee H.-Y."/>
            <person name="Koo N."/>
            <person name="Hong Y."/>
            <person name="Kim R.W."/>
            <person name="Kang W.-H."/>
            <person name="Huh J.H."/>
            <person name="Kang B.-C."/>
            <person name="Yang T.-J."/>
            <person name="Lee Y.-H."/>
            <person name="Bennetzen J.L."/>
            <person name="Choi D."/>
        </authorList>
    </citation>
    <scope>NUCLEOTIDE SEQUENCE [LARGE SCALE GENOMIC DNA]</scope>
    <source>
        <strain evidence="3">cv. PBC81</strain>
    </source>
</reference>
<organism evidence="2 3">
    <name type="scientific">Capsicum baccatum</name>
    <name type="common">Peruvian pepper</name>
    <dbReference type="NCBI Taxonomy" id="33114"/>
    <lineage>
        <taxon>Eukaryota</taxon>
        <taxon>Viridiplantae</taxon>
        <taxon>Streptophyta</taxon>
        <taxon>Embryophyta</taxon>
        <taxon>Tracheophyta</taxon>
        <taxon>Spermatophyta</taxon>
        <taxon>Magnoliopsida</taxon>
        <taxon>eudicotyledons</taxon>
        <taxon>Gunneridae</taxon>
        <taxon>Pentapetalae</taxon>
        <taxon>asterids</taxon>
        <taxon>lamiids</taxon>
        <taxon>Solanales</taxon>
        <taxon>Solanaceae</taxon>
        <taxon>Solanoideae</taxon>
        <taxon>Capsiceae</taxon>
        <taxon>Capsicum</taxon>
    </lineage>
</organism>
<sequence length="99" mass="11373">MTMMRGTPVYFEPKWLSGVKTEKVDAYSTGIVILEIFNGWRHFEVSETEGDRIILNLFTKKAEEGQLVDIIDKHSENMQFYKEEVIKTMQIAACLLAAV</sequence>
<evidence type="ECO:0008006" key="4">
    <source>
        <dbReference type="Google" id="ProtNLM"/>
    </source>
</evidence>
<evidence type="ECO:0000313" key="3">
    <source>
        <dbReference type="Proteomes" id="UP000224567"/>
    </source>
</evidence>
<reference evidence="2 3" key="1">
    <citation type="journal article" date="2017" name="Genome Biol.">
        <title>New reference genome sequences of hot pepper reveal the massive evolution of plant disease-resistance genes by retroduplication.</title>
        <authorList>
            <person name="Kim S."/>
            <person name="Park J."/>
            <person name="Yeom S.I."/>
            <person name="Kim Y.M."/>
            <person name="Seo E."/>
            <person name="Kim K.T."/>
            <person name="Kim M.S."/>
            <person name="Lee J.M."/>
            <person name="Cheong K."/>
            <person name="Shin H.S."/>
            <person name="Kim S.B."/>
            <person name="Han K."/>
            <person name="Lee J."/>
            <person name="Park M."/>
            <person name="Lee H.A."/>
            <person name="Lee H.Y."/>
            <person name="Lee Y."/>
            <person name="Oh S."/>
            <person name="Lee J.H."/>
            <person name="Choi E."/>
            <person name="Choi E."/>
            <person name="Lee S.E."/>
            <person name="Jeon J."/>
            <person name="Kim H."/>
            <person name="Choi G."/>
            <person name="Song H."/>
            <person name="Lee J."/>
            <person name="Lee S.C."/>
            <person name="Kwon J.K."/>
            <person name="Lee H.Y."/>
            <person name="Koo N."/>
            <person name="Hong Y."/>
            <person name="Kim R.W."/>
            <person name="Kang W.H."/>
            <person name="Huh J.H."/>
            <person name="Kang B.C."/>
            <person name="Yang T.J."/>
            <person name="Lee Y.H."/>
            <person name="Bennetzen J.L."/>
            <person name="Choi D."/>
        </authorList>
    </citation>
    <scope>NUCLEOTIDE SEQUENCE [LARGE SCALE GENOMIC DNA]</scope>
    <source>
        <strain evidence="3">cv. PBC81</strain>
    </source>
</reference>
<dbReference type="STRING" id="33114.A0A2G2WEJ8"/>
<comment type="caution">
    <text evidence="2">The sequence shown here is derived from an EMBL/GenBank/DDBJ whole genome shotgun (WGS) entry which is preliminary data.</text>
</comment>
<dbReference type="PANTHER" id="PTHR47976">
    <property type="entry name" value="G-TYPE LECTIN S-RECEPTOR-LIKE SERINE/THREONINE-PROTEIN KINASE SD2-5"/>
    <property type="match status" value="1"/>
</dbReference>
<gene>
    <name evidence="2" type="ORF">CQW23_17682</name>
</gene>
<dbReference type="OrthoDB" id="5857966at2759"/>
<dbReference type="Gene3D" id="1.10.510.10">
    <property type="entry name" value="Transferase(Phosphotransferase) domain 1"/>
    <property type="match status" value="1"/>
</dbReference>
<evidence type="ECO:0000256" key="1">
    <source>
        <dbReference type="ARBA" id="ARBA00022729"/>
    </source>
</evidence>
<dbReference type="Proteomes" id="UP000224567">
    <property type="component" value="Unassembled WGS sequence"/>
</dbReference>
<dbReference type="InterPro" id="IPR011009">
    <property type="entry name" value="Kinase-like_dom_sf"/>
</dbReference>
<dbReference type="AlphaFoldDB" id="A0A2G2WEJ8"/>
<name>A0A2G2WEJ8_CAPBA</name>
<dbReference type="EMBL" id="MLFT02000007">
    <property type="protein sequence ID" value="PHT43657.1"/>
    <property type="molecule type" value="Genomic_DNA"/>
</dbReference>
<keyword evidence="1" id="KW-0732">Signal</keyword>
<protein>
    <recommendedName>
        <fullName evidence="4">Protein kinase domain-containing protein</fullName>
    </recommendedName>
</protein>
<accession>A0A2G2WEJ8</accession>
<keyword evidence="3" id="KW-1185">Reference proteome</keyword>
<evidence type="ECO:0000313" key="2">
    <source>
        <dbReference type="EMBL" id="PHT43657.1"/>
    </source>
</evidence>